<keyword evidence="1" id="KW-0732">Signal</keyword>
<evidence type="ECO:0000313" key="2">
    <source>
        <dbReference type="EnsemblMetazoa" id="BGLB017354-PA"/>
    </source>
</evidence>
<dbReference type="OrthoDB" id="10288931at2759"/>
<dbReference type="AlphaFoldDB" id="A0A2C9KBV6"/>
<feature type="chain" id="PRO_5012022315" evidence="1">
    <location>
        <begin position="20"/>
        <end position="239"/>
    </location>
</feature>
<organism evidence="2 3">
    <name type="scientific">Biomphalaria glabrata</name>
    <name type="common">Bloodfluke planorb</name>
    <name type="synonym">Freshwater snail</name>
    <dbReference type="NCBI Taxonomy" id="6526"/>
    <lineage>
        <taxon>Eukaryota</taxon>
        <taxon>Metazoa</taxon>
        <taxon>Spiralia</taxon>
        <taxon>Lophotrochozoa</taxon>
        <taxon>Mollusca</taxon>
        <taxon>Gastropoda</taxon>
        <taxon>Heterobranchia</taxon>
        <taxon>Euthyneura</taxon>
        <taxon>Panpulmonata</taxon>
        <taxon>Hygrophila</taxon>
        <taxon>Lymnaeoidea</taxon>
        <taxon>Planorbidae</taxon>
        <taxon>Biomphalaria</taxon>
    </lineage>
</organism>
<proteinExistence type="predicted"/>
<sequence length="239" mass="25556">MASTLLYNVIICALGVVAGQGEQTVSIPDGLPDVAPIANLIDQTAAKAKVGVDAAELRTAMNSIERLADAYLDARDAKVNLQDIVNLLSELSTQFNYAIALSTFLEDPLVQEGRKVSVGLYILTECSRLMTLSDNETMTNIIMATASFTADAVSRGILNAEGIYIYRKEDLGNSKSPSKRWEVTGNVSKGPGGTTWSVSVSHKFGKRLTQRGEWSAGVNVGYSQPGGWSVGGSLSYKWG</sequence>
<dbReference type="VEuPathDB" id="VectorBase:BGLAX_039459"/>
<evidence type="ECO:0000313" key="3">
    <source>
        <dbReference type="Proteomes" id="UP000076420"/>
    </source>
</evidence>
<feature type="signal peptide" evidence="1">
    <location>
        <begin position="1"/>
        <end position="19"/>
    </location>
</feature>
<dbReference type="KEGG" id="bgt:106070463"/>
<dbReference type="VEuPathDB" id="VectorBase:BGLB017354"/>
<name>A0A2C9KBV6_BIOGL</name>
<protein>
    <submittedName>
        <fullName evidence="2">Uncharacterized protein</fullName>
    </submittedName>
</protein>
<dbReference type="EnsemblMetazoa" id="BGLB017354-RA">
    <property type="protein sequence ID" value="BGLB017354-PA"/>
    <property type="gene ID" value="BGLB017354"/>
</dbReference>
<evidence type="ECO:0000256" key="1">
    <source>
        <dbReference type="SAM" id="SignalP"/>
    </source>
</evidence>
<gene>
    <name evidence="2" type="primary">106070463</name>
</gene>
<reference evidence="2" key="1">
    <citation type="submission" date="2020-05" db="UniProtKB">
        <authorList>
            <consortium name="EnsemblMetazoa"/>
        </authorList>
    </citation>
    <scope>IDENTIFICATION</scope>
    <source>
        <strain evidence="2">BB02</strain>
    </source>
</reference>
<accession>A0A2C9KBV6</accession>
<dbReference type="Proteomes" id="UP000076420">
    <property type="component" value="Unassembled WGS sequence"/>
</dbReference>